<dbReference type="EMBL" id="KN656598">
    <property type="protein sequence ID" value="KHN23058.1"/>
    <property type="molecule type" value="Genomic_DNA"/>
</dbReference>
<dbReference type="Proteomes" id="UP000289340">
    <property type="component" value="Chromosome 9"/>
</dbReference>
<organism evidence="2">
    <name type="scientific">Glycine soja</name>
    <name type="common">Wild soybean</name>
    <dbReference type="NCBI Taxonomy" id="3848"/>
    <lineage>
        <taxon>Eukaryota</taxon>
        <taxon>Viridiplantae</taxon>
        <taxon>Streptophyta</taxon>
        <taxon>Embryophyta</taxon>
        <taxon>Tracheophyta</taxon>
        <taxon>Spermatophyta</taxon>
        <taxon>Magnoliopsida</taxon>
        <taxon>eudicotyledons</taxon>
        <taxon>Gunneridae</taxon>
        <taxon>Pentapetalae</taxon>
        <taxon>rosids</taxon>
        <taxon>fabids</taxon>
        <taxon>Fabales</taxon>
        <taxon>Fabaceae</taxon>
        <taxon>Papilionoideae</taxon>
        <taxon>50 kb inversion clade</taxon>
        <taxon>NPAAA clade</taxon>
        <taxon>indigoferoid/millettioid clade</taxon>
        <taxon>Phaseoleae</taxon>
        <taxon>Glycine</taxon>
        <taxon>Glycine subgen. Soja</taxon>
    </lineage>
</organism>
<evidence type="ECO:0000313" key="2">
    <source>
        <dbReference type="EMBL" id="KHN23058.1"/>
    </source>
</evidence>
<protein>
    <submittedName>
        <fullName evidence="2">Uncharacterized protein</fullName>
    </submittedName>
</protein>
<proteinExistence type="predicted"/>
<feature type="compositionally biased region" description="Basic residues" evidence="1">
    <location>
        <begin position="71"/>
        <end position="81"/>
    </location>
</feature>
<sequence length="121" mass="13105">MNPNRCSTSLHSDGRSSSSQDSAIQDGSTVSSTRESNGGTAGNVPYQNNGQKVPVTNEHKLQPPSEGEGRNKKKVNFRRGKGIGAVPKTRSSTPDMVPALMQMEEPESTMVIRYCTKYIFG</sequence>
<name>A0A0B2QT98_GLYSO</name>
<evidence type="ECO:0000256" key="1">
    <source>
        <dbReference type="SAM" id="MobiDB-lite"/>
    </source>
</evidence>
<feature type="region of interest" description="Disordered" evidence="1">
    <location>
        <begin position="1"/>
        <end position="99"/>
    </location>
</feature>
<reference evidence="3 4" key="2">
    <citation type="submission" date="2018-09" db="EMBL/GenBank/DDBJ databases">
        <title>A high-quality reference genome of wild soybean provides a powerful tool to mine soybean genomes.</title>
        <authorList>
            <person name="Xie M."/>
            <person name="Chung C.Y.L."/>
            <person name="Li M.-W."/>
            <person name="Wong F.-L."/>
            <person name="Chan T.-F."/>
            <person name="Lam H.-M."/>
        </authorList>
    </citation>
    <scope>NUCLEOTIDE SEQUENCE [LARGE SCALE GENOMIC DNA]</scope>
    <source>
        <strain evidence="4">cv. W05</strain>
        <tissue evidence="3">Hypocotyl of etiolated seedlings</tissue>
    </source>
</reference>
<evidence type="ECO:0000313" key="3">
    <source>
        <dbReference type="EMBL" id="RZB92110.1"/>
    </source>
</evidence>
<gene>
    <name evidence="3" type="ORF">D0Y65_024228</name>
    <name evidence="2" type="ORF">glysoja_038883</name>
</gene>
<reference evidence="2" key="1">
    <citation type="submission" date="2014-07" db="EMBL/GenBank/DDBJ databases">
        <title>Identification of a novel salt tolerance gene in wild soybean by whole-genome sequencing.</title>
        <authorList>
            <person name="Lam H.-M."/>
            <person name="Qi X."/>
            <person name="Li M.-W."/>
            <person name="Liu X."/>
            <person name="Xie M."/>
            <person name="Ni M."/>
            <person name="Xu X."/>
        </authorList>
    </citation>
    <scope>NUCLEOTIDE SEQUENCE [LARGE SCALE GENOMIC DNA]</scope>
    <source>
        <tissue evidence="2">Root</tissue>
    </source>
</reference>
<evidence type="ECO:0000313" key="4">
    <source>
        <dbReference type="Proteomes" id="UP000289340"/>
    </source>
</evidence>
<dbReference type="EMBL" id="QZWG01000009">
    <property type="protein sequence ID" value="RZB92110.1"/>
    <property type="molecule type" value="Genomic_DNA"/>
</dbReference>
<keyword evidence="4" id="KW-1185">Reference proteome</keyword>
<feature type="compositionally biased region" description="Low complexity" evidence="1">
    <location>
        <begin position="7"/>
        <end position="28"/>
    </location>
</feature>
<dbReference type="Proteomes" id="UP000053555">
    <property type="component" value="Unassembled WGS sequence"/>
</dbReference>
<dbReference type="AlphaFoldDB" id="A0A0B2QT98"/>
<accession>A0A0B2QT98</accession>
<feature type="compositionally biased region" description="Polar residues" evidence="1">
    <location>
        <begin position="29"/>
        <end position="38"/>
    </location>
</feature>